<feature type="region of interest" description="Disordered" evidence="1">
    <location>
        <begin position="174"/>
        <end position="212"/>
    </location>
</feature>
<proteinExistence type="predicted"/>
<dbReference type="Proteomes" id="UP001456524">
    <property type="component" value="Unassembled WGS sequence"/>
</dbReference>
<reference evidence="2 3" key="1">
    <citation type="journal article" date="2022" name="G3 (Bethesda)">
        <title>Enemy or ally: a genomic approach to elucidate the lifestyle of Phyllosticta citrichinaensis.</title>
        <authorList>
            <person name="Buijs V.A."/>
            <person name="Groenewald J.Z."/>
            <person name="Haridas S."/>
            <person name="LaButti K.M."/>
            <person name="Lipzen A."/>
            <person name="Martin F.M."/>
            <person name="Barry K."/>
            <person name="Grigoriev I.V."/>
            <person name="Crous P.W."/>
            <person name="Seidl M.F."/>
        </authorList>
    </citation>
    <scope>NUCLEOTIDE SEQUENCE [LARGE SCALE GENOMIC DNA]</scope>
    <source>
        <strain evidence="2 3">CBS 129764</strain>
    </source>
</reference>
<feature type="region of interest" description="Disordered" evidence="1">
    <location>
        <begin position="241"/>
        <end position="261"/>
    </location>
</feature>
<dbReference type="EMBL" id="JBBWUH010000007">
    <property type="protein sequence ID" value="KAK8161286.1"/>
    <property type="molecule type" value="Genomic_DNA"/>
</dbReference>
<sequence length="420" mass="46634">MSPSTTIKTMEDANATIKNTLAKFEAGVHSSLRVREILLDASYIVQTNKKLGSPRKLTHASLINSWITQSSANLSTVKKAWDDLNRRRPCCLQAERCIGIDDPKTVKARKFRHMHDECASLAYYWVEKITPMTMRNANLEVALAIANERQLDLSAFRKQALRAFKAKTAEAFRPSSSLHKAASETNATASRCASPELPPPLLPPAKDKDKPAKTVTFARSVNLLGQEATRRPTRTFNRCKPDTYVPGRWAPPNRKPRLDAAAEPNCAPTRKLSKRARVSTKCPDSLGAAATAYPLEPFNPDGPPSFFNTYGDYDYRTFDFASNSTPHSSPCPSPPPPLSPDSEPEPEPEPQPDLPHDDMFLDTSGVSVPPSAFYHDDPLLDAEEWALEAERRAVWDAFLSPVPVPKRGLLERVRGRCLTF</sequence>
<feature type="compositionally biased region" description="Polar residues" evidence="1">
    <location>
        <begin position="174"/>
        <end position="191"/>
    </location>
</feature>
<evidence type="ECO:0000256" key="1">
    <source>
        <dbReference type="SAM" id="MobiDB-lite"/>
    </source>
</evidence>
<accession>A0ABR1XMJ9</accession>
<evidence type="ECO:0000313" key="2">
    <source>
        <dbReference type="EMBL" id="KAK8161286.1"/>
    </source>
</evidence>
<organism evidence="2 3">
    <name type="scientific">Phyllosticta citrichinensis</name>
    <dbReference type="NCBI Taxonomy" id="1130410"/>
    <lineage>
        <taxon>Eukaryota</taxon>
        <taxon>Fungi</taxon>
        <taxon>Dikarya</taxon>
        <taxon>Ascomycota</taxon>
        <taxon>Pezizomycotina</taxon>
        <taxon>Dothideomycetes</taxon>
        <taxon>Dothideomycetes incertae sedis</taxon>
        <taxon>Botryosphaeriales</taxon>
        <taxon>Phyllostictaceae</taxon>
        <taxon>Phyllosticta</taxon>
    </lineage>
</organism>
<comment type="caution">
    <text evidence="2">The sequence shown here is derived from an EMBL/GenBank/DDBJ whole genome shotgun (WGS) entry which is preliminary data.</text>
</comment>
<feature type="compositionally biased region" description="Pro residues" evidence="1">
    <location>
        <begin position="329"/>
        <end position="339"/>
    </location>
</feature>
<feature type="region of interest" description="Disordered" evidence="1">
    <location>
        <begin position="324"/>
        <end position="369"/>
    </location>
</feature>
<name>A0ABR1XMJ9_9PEZI</name>
<keyword evidence="3" id="KW-1185">Reference proteome</keyword>
<gene>
    <name evidence="2" type="ORF">IWX90DRAFT_416364</name>
</gene>
<evidence type="ECO:0000313" key="3">
    <source>
        <dbReference type="Proteomes" id="UP001456524"/>
    </source>
</evidence>
<protein>
    <submittedName>
        <fullName evidence="2">Uncharacterized protein</fullName>
    </submittedName>
</protein>